<dbReference type="KEGG" id="bmur:ABE28_020165"/>
<keyword evidence="5 7" id="KW-1133">Transmembrane helix</keyword>
<dbReference type="GO" id="GO:0022857">
    <property type="term" value="F:transmembrane transporter activity"/>
    <property type="evidence" value="ECO:0007669"/>
    <property type="project" value="InterPro"/>
</dbReference>
<dbReference type="PANTHER" id="PTHR43266">
    <property type="entry name" value="MACROLIDE-EFFLUX PROTEIN"/>
    <property type="match status" value="1"/>
</dbReference>
<dbReference type="PROSITE" id="PS50850">
    <property type="entry name" value="MFS"/>
    <property type="match status" value="1"/>
</dbReference>
<comment type="subcellular location">
    <subcellularLocation>
        <location evidence="1">Cell membrane</location>
        <topology evidence="1">Multi-pass membrane protein</topology>
    </subcellularLocation>
</comment>
<evidence type="ECO:0000256" key="2">
    <source>
        <dbReference type="ARBA" id="ARBA00022448"/>
    </source>
</evidence>
<feature type="transmembrane region" description="Helical" evidence="7">
    <location>
        <begin position="221"/>
        <end position="239"/>
    </location>
</feature>
<dbReference type="CDD" id="cd06173">
    <property type="entry name" value="MFS_MefA_like"/>
    <property type="match status" value="1"/>
</dbReference>
<proteinExistence type="predicted"/>
<feature type="transmembrane region" description="Helical" evidence="7">
    <location>
        <begin position="288"/>
        <end position="306"/>
    </location>
</feature>
<evidence type="ECO:0000256" key="3">
    <source>
        <dbReference type="ARBA" id="ARBA00022475"/>
    </source>
</evidence>
<evidence type="ECO:0000256" key="1">
    <source>
        <dbReference type="ARBA" id="ARBA00004651"/>
    </source>
</evidence>
<dbReference type="GO" id="GO:0005886">
    <property type="term" value="C:plasma membrane"/>
    <property type="evidence" value="ECO:0007669"/>
    <property type="project" value="UniProtKB-SubCell"/>
</dbReference>
<feature type="transmembrane region" description="Helical" evidence="7">
    <location>
        <begin position="259"/>
        <end position="281"/>
    </location>
</feature>
<evidence type="ECO:0000256" key="5">
    <source>
        <dbReference type="ARBA" id="ARBA00022989"/>
    </source>
</evidence>
<organism evidence="9 10">
    <name type="scientific">Peribacillus muralis</name>
    <dbReference type="NCBI Taxonomy" id="264697"/>
    <lineage>
        <taxon>Bacteria</taxon>
        <taxon>Bacillati</taxon>
        <taxon>Bacillota</taxon>
        <taxon>Bacilli</taxon>
        <taxon>Bacillales</taxon>
        <taxon>Bacillaceae</taxon>
        <taxon>Peribacillus</taxon>
    </lineage>
</organism>
<sequence>MRFKHVGASWKYPAILLCGIGISNFGAWVYFIALNLIVLDLTKSPLAVAGLFMVKPVAVLLTNVWAGSVIDRMNKRNLMVTLDLFRAAFIALLAFTSSIWVIYSLVLVINMAEAMFGTTSRTYITKLLTIEQRKRFNSLRSLIDSGAFLIGPALAGLLFLIGTPVVAIYINALALVFSGVITLFMPDLEKDDSYRPTDHRLSWNIVKRDWGIVLNYSRKSAYVMLIYFLFSCMVVMETAMDSQEAAFAKAVLFLSDSDYGFLVSIAGAGIIAGAIVNALFVNKMRTSYMIGLGSVFVSLGYMIYALSPSFSIAAMGFFVIAFSLAFANTGFQTFYQNNIPVDIMGRVGSLFGLLEALLVIMATVIVGVSAHFISIRFVVVSGSMVMVALSLLLCVLSMWPLKSRYYSSEAGMTEEKV</sequence>
<feature type="transmembrane region" description="Helical" evidence="7">
    <location>
        <begin position="379"/>
        <end position="399"/>
    </location>
</feature>
<evidence type="ECO:0000256" key="7">
    <source>
        <dbReference type="SAM" id="Phobius"/>
    </source>
</evidence>
<evidence type="ECO:0000313" key="9">
    <source>
        <dbReference type="EMBL" id="AOH56690.1"/>
    </source>
</evidence>
<feature type="transmembrane region" description="Helical" evidence="7">
    <location>
        <begin position="347"/>
        <end position="373"/>
    </location>
</feature>
<feature type="transmembrane region" description="Helical" evidence="7">
    <location>
        <begin position="312"/>
        <end position="335"/>
    </location>
</feature>
<dbReference type="InterPro" id="IPR020846">
    <property type="entry name" value="MFS_dom"/>
</dbReference>
<feature type="domain" description="Major facilitator superfamily (MFS) profile" evidence="8">
    <location>
        <begin position="12"/>
        <end position="406"/>
    </location>
</feature>
<dbReference type="Proteomes" id="UP000077926">
    <property type="component" value="Chromosome"/>
</dbReference>
<keyword evidence="4 7" id="KW-0812">Transmembrane</keyword>
<dbReference type="AlphaFoldDB" id="A0A1B3XTZ8"/>
<name>A0A1B3XTZ8_9BACI</name>
<feature type="transmembrane region" description="Helical" evidence="7">
    <location>
        <begin position="46"/>
        <end position="66"/>
    </location>
</feature>
<evidence type="ECO:0000256" key="6">
    <source>
        <dbReference type="ARBA" id="ARBA00023136"/>
    </source>
</evidence>
<dbReference type="PANTHER" id="PTHR43266:SF2">
    <property type="entry name" value="MAJOR FACILITATOR SUPERFAMILY (MFS) PROFILE DOMAIN-CONTAINING PROTEIN"/>
    <property type="match status" value="1"/>
</dbReference>
<dbReference type="Pfam" id="PF07690">
    <property type="entry name" value="MFS_1"/>
    <property type="match status" value="1"/>
</dbReference>
<dbReference type="EMBL" id="CP017080">
    <property type="protein sequence ID" value="AOH56690.1"/>
    <property type="molecule type" value="Genomic_DNA"/>
</dbReference>
<dbReference type="InterPro" id="IPR036259">
    <property type="entry name" value="MFS_trans_sf"/>
</dbReference>
<dbReference type="Gene3D" id="1.20.1250.20">
    <property type="entry name" value="MFS general substrate transporter like domains"/>
    <property type="match status" value="1"/>
</dbReference>
<dbReference type="OrthoDB" id="2156306at2"/>
<evidence type="ECO:0000259" key="8">
    <source>
        <dbReference type="PROSITE" id="PS50850"/>
    </source>
</evidence>
<dbReference type="RefSeq" id="WP_064462739.1">
    <property type="nucleotide sequence ID" value="NZ_CP017080.1"/>
</dbReference>
<accession>A0A1B3XTZ8</accession>
<keyword evidence="2" id="KW-0813">Transport</keyword>
<keyword evidence="6 7" id="KW-0472">Membrane</keyword>
<gene>
    <name evidence="9" type="ORF">ABE28_020165</name>
</gene>
<protein>
    <submittedName>
        <fullName evidence="9">Permease</fullName>
    </submittedName>
</protein>
<dbReference type="InterPro" id="IPR011701">
    <property type="entry name" value="MFS"/>
</dbReference>
<evidence type="ECO:0000313" key="10">
    <source>
        <dbReference type="Proteomes" id="UP000077926"/>
    </source>
</evidence>
<dbReference type="STRING" id="264697.ABE28_020165"/>
<evidence type="ECO:0000256" key="4">
    <source>
        <dbReference type="ARBA" id="ARBA00022692"/>
    </source>
</evidence>
<feature type="transmembrane region" description="Helical" evidence="7">
    <location>
        <begin position="12"/>
        <end position="34"/>
    </location>
</feature>
<reference evidence="9 10" key="1">
    <citation type="submission" date="2016-08" db="EMBL/GenBank/DDBJ databases">
        <title>Complete genome sequence of Bacillus muralis G25-68, a strain with toxicity to nematodes.</title>
        <authorList>
            <person name="Zheng Z."/>
        </authorList>
    </citation>
    <scope>NUCLEOTIDE SEQUENCE [LARGE SCALE GENOMIC DNA]</scope>
    <source>
        <strain evidence="9 10">G25-68</strain>
    </source>
</reference>
<keyword evidence="3" id="KW-1003">Cell membrane</keyword>
<keyword evidence="10" id="KW-1185">Reference proteome</keyword>
<dbReference type="SUPFAM" id="SSF103473">
    <property type="entry name" value="MFS general substrate transporter"/>
    <property type="match status" value="1"/>
</dbReference>